<dbReference type="InterPro" id="IPR036412">
    <property type="entry name" value="HAD-like_sf"/>
</dbReference>
<dbReference type="InterPro" id="IPR010708">
    <property type="entry name" value="5'(3')-deoxyribonucleotidase"/>
</dbReference>
<organism evidence="3 4">
    <name type="scientific">Chlorobium ferrooxidans DSM 13031</name>
    <dbReference type="NCBI Taxonomy" id="377431"/>
    <lineage>
        <taxon>Bacteria</taxon>
        <taxon>Pseudomonadati</taxon>
        <taxon>Chlorobiota</taxon>
        <taxon>Chlorobiia</taxon>
        <taxon>Chlorobiales</taxon>
        <taxon>Chlorobiaceae</taxon>
        <taxon>Chlorobium/Pelodictyon group</taxon>
        <taxon>Chlorobium</taxon>
    </lineage>
</organism>
<protein>
    <recommendedName>
        <fullName evidence="5">5'-nucleotidase</fullName>
    </recommendedName>
</protein>
<feature type="active site" description="Proton donor" evidence="2">
    <location>
        <position position="15"/>
    </location>
</feature>
<accession>Q0YT49</accession>
<dbReference type="GO" id="GO:0008253">
    <property type="term" value="F:5'-nucleotidase activity"/>
    <property type="evidence" value="ECO:0007669"/>
    <property type="project" value="InterPro"/>
</dbReference>
<comment type="similarity">
    <text evidence="1">Belongs to the 5'(3')-deoxyribonucleotidase family.</text>
</comment>
<dbReference type="GO" id="GO:0009264">
    <property type="term" value="P:deoxyribonucleotide catabolic process"/>
    <property type="evidence" value="ECO:0007669"/>
    <property type="project" value="InterPro"/>
</dbReference>
<dbReference type="EMBL" id="AASE01000004">
    <property type="protein sequence ID" value="EAT59416.1"/>
    <property type="molecule type" value="Genomic_DNA"/>
</dbReference>
<dbReference type="Gene3D" id="3.40.50.1000">
    <property type="entry name" value="HAD superfamily/HAD-like"/>
    <property type="match status" value="1"/>
</dbReference>
<comment type="caution">
    <text evidence="3">The sequence shown here is derived from an EMBL/GenBank/DDBJ whole genome shotgun (WGS) entry which is preliminary data.</text>
</comment>
<reference evidence="3 4" key="1">
    <citation type="submission" date="2006-07" db="EMBL/GenBank/DDBJ databases">
        <title>Annotation of the draft genome assembly of Chlorobium ferroxidans DSM 13031.</title>
        <authorList>
            <consortium name="US DOE Joint Genome Institute (JGI-ORNL)"/>
            <person name="Larimer F."/>
            <person name="Land M."/>
            <person name="Hauser L."/>
        </authorList>
    </citation>
    <scope>NUCLEOTIDE SEQUENCE [LARGE SCALE GENOMIC DNA]</scope>
    <source>
        <strain evidence="3 4">DSM 13031</strain>
    </source>
</reference>
<dbReference type="Pfam" id="PF06941">
    <property type="entry name" value="NT5C"/>
    <property type="match status" value="1"/>
</dbReference>
<evidence type="ECO:0000256" key="1">
    <source>
        <dbReference type="ARBA" id="ARBA00009589"/>
    </source>
</evidence>
<dbReference type="Proteomes" id="UP000004162">
    <property type="component" value="Unassembled WGS sequence"/>
</dbReference>
<keyword evidence="4" id="KW-1185">Reference proteome</keyword>
<evidence type="ECO:0000313" key="4">
    <source>
        <dbReference type="Proteomes" id="UP000004162"/>
    </source>
</evidence>
<dbReference type="AlphaFoldDB" id="Q0YT49"/>
<evidence type="ECO:0008006" key="5">
    <source>
        <dbReference type="Google" id="ProtNLM"/>
    </source>
</evidence>
<dbReference type="SUPFAM" id="SSF56784">
    <property type="entry name" value="HAD-like"/>
    <property type="match status" value="1"/>
</dbReference>
<proteinExistence type="inferred from homology"/>
<evidence type="ECO:0000313" key="3">
    <source>
        <dbReference type="EMBL" id="EAT59416.1"/>
    </source>
</evidence>
<name>Q0YT49_9CHLB</name>
<feature type="active site" description="Nucleophile" evidence="2">
    <location>
        <position position="13"/>
    </location>
</feature>
<reference evidence="3 4" key="2">
    <citation type="submission" date="2006-07" db="EMBL/GenBank/DDBJ databases">
        <title>Sequencing of the draft genome and assembly of Chlorobium ferroxidans DSM 13031.</title>
        <authorList>
            <consortium name="US DOE Joint Genome Institute (JGI-PGF)"/>
            <person name="Copeland A."/>
            <person name="Lucas S."/>
            <person name="Lapidus A."/>
            <person name="Barry K."/>
            <person name="Glavina del Rio T."/>
            <person name="Dalin E."/>
            <person name="Tice H."/>
            <person name="Bruce D."/>
            <person name="Pitluck S."/>
            <person name="Richardson P."/>
        </authorList>
    </citation>
    <scope>NUCLEOTIDE SEQUENCE [LARGE SCALE GENOMIC DNA]</scope>
    <source>
        <strain evidence="3 4">DSM 13031</strain>
    </source>
</reference>
<gene>
    <name evidence="3" type="ORF">CferDRAFT_1343</name>
</gene>
<sequence>MMMEKPKTVIGVDLDGVCADFYDRMREIASEWFECPLEGLPREVSYGLSEWGVTGKSQYESLHRFAVTQRELFKTMPMIPGARKYLRLLSDDGYRIRIITHRLFIHYFHASAVQQTVEWLDSHGIPYWDLCFMKEKEQVGADIYVEDTADNILQLREKGLYTICFANSTNRHVAGPRAETWQEVYELVKAFR</sequence>
<dbReference type="InterPro" id="IPR023214">
    <property type="entry name" value="HAD_sf"/>
</dbReference>
<evidence type="ECO:0000256" key="2">
    <source>
        <dbReference type="PIRSR" id="PIRSR610708-1"/>
    </source>
</evidence>